<reference evidence="4 5" key="1">
    <citation type="submission" date="2015-09" db="EMBL/GenBank/DDBJ databases">
        <title>Genome Sequences of Mycobacterium immunogenum Isolates, Recuperated from a Chloraminated Drinking Water Distribution System Simulator Subjected to Episodes of Nitrification.</title>
        <authorList>
            <person name="Gomez-Alvarez V."/>
            <person name="Revetta R.P."/>
        </authorList>
    </citation>
    <scope>NUCLEOTIDE SEQUENCE [LARGE SCALE GENOMIC DNA]</scope>
    <source>
        <strain evidence="2 4">H008</strain>
        <strain evidence="3 5">H076</strain>
    </source>
</reference>
<dbReference type="KEGG" id="miz:BAB75_20205"/>
<dbReference type="AlphaFoldDB" id="A0A7V8LLH8"/>
<proteinExistence type="predicted"/>
<organism evidence="2 4">
    <name type="scientific">Mycobacteroides immunogenum</name>
    <dbReference type="NCBI Taxonomy" id="83262"/>
    <lineage>
        <taxon>Bacteria</taxon>
        <taxon>Bacillati</taxon>
        <taxon>Actinomycetota</taxon>
        <taxon>Actinomycetes</taxon>
        <taxon>Mycobacteriales</taxon>
        <taxon>Mycobacteriaceae</taxon>
        <taxon>Mycobacteroides</taxon>
    </lineage>
</organism>
<dbReference type="EMBL" id="LJFS01000040">
    <property type="protein sequence ID" value="KPG27307.1"/>
    <property type="molecule type" value="Genomic_DNA"/>
</dbReference>
<evidence type="ECO:0000313" key="2">
    <source>
        <dbReference type="EMBL" id="KPG05762.1"/>
    </source>
</evidence>
<dbReference type="EMBL" id="LJFO01000014">
    <property type="protein sequence ID" value="KPG05762.1"/>
    <property type="molecule type" value="Genomic_DNA"/>
</dbReference>
<evidence type="ECO:0000313" key="5">
    <source>
        <dbReference type="Proteomes" id="UP000037962"/>
    </source>
</evidence>
<name>A0A7V8LLH8_9MYCO</name>
<dbReference type="Proteomes" id="UP000037843">
    <property type="component" value="Unassembled WGS sequence"/>
</dbReference>
<feature type="compositionally biased region" description="Basic and acidic residues" evidence="1">
    <location>
        <begin position="211"/>
        <end position="221"/>
    </location>
</feature>
<feature type="compositionally biased region" description="Gly residues" evidence="1">
    <location>
        <begin position="227"/>
        <end position="271"/>
    </location>
</feature>
<evidence type="ECO:0000256" key="1">
    <source>
        <dbReference type="SAM" id="MobiDB-lite"/>
    </source>
</evidence>
<protein>
    <recommendedName>
        <fullName evidence="6">PPE family domain-containing protein</fullName>
    </recommendedName>
</protein>
<evidence type="ECO:0000313" key="3">
    <source>
        <dbReference type="EMBL" id="KPG27307.1"/>
    </source>
</evidence>
<gene>
    <name evidence="2" type="ORF">AN908_21965</name>
    <name evidence="3" type="ORF">AN912_23615</name>
</gene>
<keyword evidence="5" id="KW-1185">Reference proteome</keyword>
<sequence length="414" mass="41610">MGDDGWKGKEHATIVGDLEKLVPEDARKAGEAWHAVSQFAKEANRYLSNARDKITDGNDFWTGEGPHAAYENLDSVYKKTIEPPELAEKVSGNLYDDAGTLASAKRVAETNPEPKFSPIPATLPIATQQVIRFQEEIARQQALTKIRDEAQAQYTDALGRRRTSMTDQLNDEQPKYPPGGGGPIQPGTGGGGGGGGQGGGNQPGTGTNDKLNPDTDGKTKPAFDAGQGQGGGQGGGQGSGSGGGSPAGGGAGSGSGLGSGLGSDPKGGGSGYSPLGNTTAAGYSPTSAAGTATGMGAGALRGGGLPPGASLGTGGAGSGAGGAGMRGGGMGMGGMGMAPMAGAHGKAGKGEGDDEHETPGYLINIDNGSDLFGDLPKASPGVIGDWSEHDEVEKRREEAEIKRYKSMGWNVKWQ</sequence>
<accession>A0A7V8LLH8</accession>
<dbReference type="RefSeq" id="WP_043077659.1">
    <property type="nucleotide sequence ID" value="NZ_CP011530.1"/>
</dbReference>
<feature type="region of interest" description="Disordered" evidence="1">
    <location>
        <begin position="342"/>
        <end position="362"/>
    </location>
</feature>
<comment type="caution">
    <text evidence="2">The sequence shown here is derived from an EMBL/GenBank/DDBJ whole genome shotgun (WGS) entry which is preliminary data.</text>
</comment>
<dbReference type="GeneID" id="45766184"/>
<evidence type="ECO:0008006" key="6">
    <source>
        <dbReference type="Google" id="ProtNLM"/>
    </source>
</evidence>
<evidence type="ECO:0000313" key="4">
    <source>
        <dbReference type="Proteomes" id="UP000037843"/>
    </source>
</evidence>
<feature type="compositionally biased region" description="Gly residues" evidence="1">
    <location>
        <begin position="178"/>
        <end position="203"/>
    </location>
</feature>
<feature type="region of interest" description="Disordered" evidence="1">
    <location>
        <begin position="154"/>
        <end position="273"/>
    </location>
</feature>
<dbReference type="Proteomes" id="UP000037962">
    <property type="component" value="Unassembled WGS sequence"/>
</dbReference>